<keyword evidence="3" id="KW-1185">Reference proteome</keyword>
<dbReference type="Proteomes" id="UP000238479">
    <property type="component" value="Chromosome 2"/>
</dbReference>
<dbReference type="EMBL" id="PDCK01000040">
    <property type="protein sequence ID" value="PRQ49502.1"/>
    <property type="molecule type" value="Genomic_DNA"/>
</dbReference>
<dbReference type="CDD" id="cd22157">
    <property type="entry name" value="F-box_AtFBW1-like"/>
    <property type="match status" value="1"/>
</dbReference>
<dbReference type="Gene3D" id="1.20.1280.50">
    <property type="match status" value="1"/>
</dbReference>
<dbReference type="InterPro" id="IPR050796">
    <property type="entry name" value="SCF_F-box_component"/>
</dbReference>
<accession>A0A2P6RSV4</accession>
<dbReference type="Gramene" id="PRQ49502">
    <property type="protein sequence ID" value="PRQ49502"/>
    <property type="gene ID" value="RchiOBHm_Chr2g0122651"/>
</dbReference>
<evidence type="ECO:0000313" key="2">
    <source>
        <dbReference type="EMBL" id="PRQ49502.1"/>
    </source>
</evidence>
<dbReference type="InterPro" id="IPR001810">
    <property type="entry name" value="F-box_dom"/>
</dbReference>
<dbReference type="PANTHER" id="PTHR31672">
    <property type="entry name" value="BNACNNG10540D PROTEIN"/>
    <property type="match status" value="1"/>
</dbReference>
<dbReference type="OMA" id="VIAHIEY"/>
<feature type="domain" description="F-box" evidence="1">
    <location>
        <begin position="10"/>
        <end position="50"/>
    </location>
</feature>
<protein>
    <submittedName>
        <fullName evidence="2">Putative F-box domain-containing protein</fullName>
    </submittedName>
</protein>
<dbReference type="InterPro" id="IPR036047">
    <property type="entry name" value="F-box-like_dom_sf"/>
</dbReference>
<dbReference type="PANTHER" id="PTHR31672:SF13">
    <property type="entry name" value="F-BOX PROTEIN CPR30-LIKE"/>
    <property type="match status" value="1"/>
</dbReference>
<dbReference type="AlphaFoldDB" id="A0A2P6RSV4"/>
<gene>
    <name evidence="2" type="ORF">RchiOBHm_Chr2g0122651</name>
</gene>
<dbReference type="InterPro" id="IPR017451">
    <property type="entry name" value="F-box-assoc_interact_dom"/>
</dbReference>
<comment type="caution">
    <text evidence="2">The sequence shown here is derived from an EMBL/GenBank/DDBJ whole genome shotgun (WGS) entry which is preliminary data.</text>
</comment>
<reference evidence="2 3" key="1">
    <citation type="journal article" date="2018" name="Nat. Genet.">
        <title>The Rosa genome provides new insights in the design of modern roses.</title>
        <authorList>
            <person name="Bendahmane M."/>
        </authorList>
    </citation>
    <scope>NUCLEOTIDE SEQUENCE [LARGE SCALE GENOMIC DNA]</scope>
    <source>
        <strain evidence="3">cv. Old Blush</strain>
    </source>
</reference>
<sequence>MARMKSTAIIPEDIIVEIVMRLPIKPVGRCRCVCKRWRSLFSGLKFAKSHIQTAFERQTLCQRLFLLTHEYESLDLELGELKELKKSSLRVEQLNAPFKKPGHALCFLGSCNGLVACFSGDLILKNGCFTPKSRLFQKESLFIWNPSTGFYKEIPGEGFYLPWGVSTRGFGHVSGTDDYKVVLRGKRPREVSLFSLRAGTWKSIKSPVIGTMQRKGLFLREALHWLAYERDNTAPFKYSGLPIVLFAFDLAKEEFRKMQVPSSRILDLTYESRLGVSCEGCLYIMHYSRLFEPKCIYYVVDFWVMREYGNSDSWTRSFSLRFSDEPNKPIYMLEPILLKETSAFVMNRPKKFDQDKEEMPDHHMYMIHDQNKQENASMYILHSNPPDMIVYEESLSDYHKA</sequence>
<organism evidence="2 3">
    <name type="scientific">Rosa chinensis</name>
    <name type="common">China rose</name>
    <dbReference type="NCBI Taxonomy" id="74649"/>
    <lineage>
        <taxon>Eukaryota</taxon>
        <taxon>Viridiplantae</taxon>
        <taxon>Streptophyta</taxon>
        <taxon>Embryophyta</taxon>
        <taxon>Tracheophyta</taxon>
        <taxon>Spermatophyta</taxon>
        <taxon>Magnoliopsida</taxon>
        <taxon>eudicotyledons</taxon>
        <taxon>Gunneridae</taxon>
        <taxon>Pentapetalae</taxon>
        <taxon>rosids</taxon>
        <taxon>fabids</taxon>
        <taxon>Rosales</taxon>
        <taxon>Rosaceae</taxon>
        <taxon>Rosoideae</taxon>
        <taxon>Rosoideae incertae sedis</taxon>
        <taxon>Rosa</taxon>
    </lineage>
</organism>
<name>A0A2P6RSV4_ROSCH</name>
<dbReference type="Pfam" id="PF00646">
    <property type="entry name" value="F-box"/>
    <property type="match status" value="1"/>
</dbReference>
<dbReference type="STRING" id="74649.A0A2P6RSV4"/>
<evidence type="ECO:0000313" key="3">
    <source>
        <dbReference type="Proteomes" id="UP000238479"/>
    </source>
</evidence>
<dbReference type="Pfam" id="PF07734">
    <property type="entry name" value="FBA_1"/>
    <property type="match status" value="1"/>
</dbReference>
<dbReference type="NCBIfam" id="TIGR01640">
    <property type="entry name" value="F_box_assoc_1"/>
    <property type="match status" value="1"/>
</dbReference>
<dbReference type="SMART" id="SM00256">
    <property type="entry name" value="FBOX"/>
    <property type="match status" value="1"/>
</dbReference>
<dbReference type="SUPFAM" id="SSF81383">
    <property type="entry name" value="F-box domain"/>
    <property type="match status" value="1"/>
</dbReference>
<evidence type="ECO:0000259" key="1">
    <source>
        <dbReference type="SMART" id="SM00256"/>
    </source>
</evidence>
<dbReference type="OrthoDB" id="1432010at2759"/>
<proteinExistence type="predicted"/>
<dbReference type="InterPro" id="IPR006527">
    <property type="entry name" value="F-box-assoc_dom_typ1"/>
</dbReference>